<keyword evidence="1" id="KW-0175">Coiled coil</keyword>
<dbReference type="Proteomes" id="UP001415857">
    <property type="component" value="Unassembled WGS sequence"/>
</dbReference>
<evidence type="ECO:0000313" key="3">
    <source>
        <dbReference type="EMBL" id="KAK9278659.1"/>
    </source>
</evidence>
<accession>A0AAP0RK32</accession>
<gene>
    <name evidence="3" type="ORF">L1049_028232</name>
</gene>
<evidence type="ECO:0000313" key="4">
    <source>
        <dbReference type="Proteomes" id="UP001415857"/>
    </source>
</evidence>
<proteinExistence type="predicted"/>
<comment type="caution">
    <text evidence="3">The sequence shown here is derived from an EMBL/GenBank/DDBJ whole genome shotgun (WGS) entry which is preliminary data.</text>
</comment>
<evidence type="ECO:0000256" key="2">
    <source>
        <dbReference type="SAM" id="MobiDB-lite"/>
    </source>
</evidence>
<feature type="coiled-coil region" evidence="1">
    <location>
        <begin position="63"/>
        <end position="118"/>
    </location>
</feature>
<name>A0AAP0RK32_LIQFO</name>
<organism evidence="3 4">
    <name type="scientific">Liquidambar formosana</name>
    <name type="common">Formosan gum</name>
    <dbReference type="NCBI Taxonomy" id="63359"/>
    <lineage>
        <taxon>Eukaryota</taxon>
        <taxon>Viridiplantae</taxon>
        <taxon>Streptophyta</taxon>
        <taxon>Embryophyta</taxon>
        <taxon>Tracheophyta</taxon>
        <taxon>Spermatophyta</taxon>
        <taxon>Magnoliopsida</taxon>
        <taxon>eudicotyledons</taxon>
        <taxon>Gunneridae</taxon>
        <taxon>Pentapetalae</taxon>
        <taxon>Saxifragales</taxon>
        <taxon>Altingiaceae</taxon>
        <taxon>Liquidambar</taxon>
    </lineage>
</organism>
<feature type="compositionally biased region" description="Polar residues" evidence="2">
    <location>
        <begin position="182"/>
        <end position="195"/>
    </location>
</feature>
<feature type="region of interest" description="Disordered" evidence="2">
    <location>
        <begin position="156"/>
        <end position="197"/>
    </location>
</feature>
<dbReference type="EMBL" id="JBBPBK010000009">
    <property type="protein sequence ID" value="KAK9278659.1"/>
    <property type="molecule type" value="Genomic_DNA"/>
</dbReference>
<sequence length="313" mass="35425">MITLKLLRVTFDHVSAALGSVEVGVEDLMHELAEQMCDPMVEYVKCLKTEMTTGTCSSLLATVEEMAGVMRDVRLELEDARKKVRIAENRKIEALSRLAESEERVRRMKENLGFLLEAKNGFMEHTVPHKFLGTEEGQGKDEKPLWQLLKKKRKYQTPDSPLGAEGLLYSQPNNKHYKSTRARPSTTHRPVTRSFSRGLGPQTPCLDSWLSLGSSPSAVNQQVLSRQHSYSLNSCFNLRDGKIITFINSQAALAQREPTKAKVTANPTLNTLPILQHFELMIIICKSFFRSHKRKVQTLNPLKPYPIQNPPQL</sequence>
<protein>
    <submittedName>
        <fullName evidence="3">Uncharacterized protein</fullName>
    </submittedName>
</protein>
<reference evidence="3 4" key="1">
    <citation type="journal article" date="2024" name="Plant J.">
        <title>Genome sequences and population genomics reveal climatic adaptation and genomic divergence between two closely related sweetgum species.</title>
        <authorList>
            <person name="Xu W.Q."/>
            <person name="Ren C.Q."/>
            <person name="Zhang X.Y."/>
            <person name="Comes H.P."/>
            <person name="Liu X.H."/>
            <person name="Li Y.G."/>
            <person name="Kettle C.J."/>
            <person name="Jalonen R."/>
            <person name="Gaisberger H."/>
            <person name="Ma Y.Z."/>
            <person name="Qiu Y.X."/>
        </authorList>
    </citation>
    <scope>NUCLEOTIDE SEQUENCE [LARGE SCALE GENOMIC DNA]</scope>
    <source>
        <strain evidence="3">Hangzhou</strain>
    </source>
</reference>
<dbReference type="AlphaFoldDB" id="A0AAP0RK32"/>
<evidence type="ECO:0000256" key="1">
    <source>
        <dbReference type="SAM" id="Coils"/>
    </source>
</evidence>
<keyword evidence="4" id="KW-1185">Reference proteome</keyword>